<dbReference type="AlphaFoldDB" id="A0AAN7VNT3"/>
<dbReference type="InterPro" id="IPR001005">
    <property type="entry name" value="SANT/Myb"/>
</dbReference>
<evidence type="ECO:0000259" key="10">
    <source>
        <dbReference type="PROSITE" id="PS50090"/>
    </source>
</evidence>
<dbReference type="InterPro" id="IPR036388">
    <property type="entry name" value="WH-like_DNA-bd_sf"/>
</dbReference>
<evidence type="ECO:0000256" key="8">
    <source>
        <dbReference type="PIRNR" id="PIRNR025024"/>
    </source>
</evidence>
<feature type="domain" description="SANT" evidence="12">
    <location>
        <begin position="64"/>
        <end position="116"/>
    </location>
</feature>
<dbReference type="Pfam" id="PF22941">
    <property type="entry name" value="TADA2A-like_3rd"/>
    <property type="match status" value="1"/>
</dbReference>
<dbReference type="InterPro" id="IPR041983">
    <property type="entry name" value="ADA2-like_ZZ"/>
</dbReference>
<keyword evidence="6 8" id="KW-0804">Transcription</keyword>
<evidence type="ECO:0000313" key="13">
    <source>
        <dbReference type="EMBL" id="KAK5647519.1"/>
    </source>
</evidence>
<dbReference type="SUPFAM" id="SSF46689">
    <property type="entry name" value="Homeodomain-like"/>
    <property type="match status" value="2"/>
</dbReference>
<evidence type="ECO:0000313" key="14">
    <source>
        <dbReference type="Proteomes" id="UP001329430"/>
    </source>
</evidence>
<keyword evidence="3 9" id="KW-0863">Zinc-finger</keyword>
<dbReference type="GO" id="GO:0006357">
    <property type="term" value="P:regulation of transcription by RNA polymerase II"/>
    <property type="evidence" value="ECO:0007669"/>
    <property type="project" value="InterPro"/>
</dbReference>
<feature type="domain" description="Myb-like" evidence="10">
    <location>
        <begin position="66"/>
        <end position="112"/>
    </location>
</feature>
<comment type="subcellular location">
    <subcellularLocation>
        <location evidence="1 8">Nucleus</location>
    </subcellularLocation>
</comment>
<dbReference type="InterPro" id="IPR017884">
    <property type="entry name" value="SANT_dom"/>
</dbReference>
<dbReference type="InterPro" id="IPR016827">
    <property type="entry name" value="Ada2/TADA2"/>
</dbReference>
<dbReference type="GO" id="GO:0070461">
    <property type="term" value="C:SAGA-type complex"/>
    <property type="evidence" value="ECO:0007669"/>
    <property type="project" value="TreeGrafter"/>
</dbReference>
<dbReference type="PROSITE" id="PS51293">
    <property type="entry name" value="SANT"/>
    <property type="match status" value="1"/>
</dbReference>
<dbReference type="PIRSF" id="PIRSF025024">
    <property type="entry name" value="Transcriptional_adaptor_2"/>
    <property type="match status" value="1"/>
</dbReference>
<feature type="domain" description="ZZ-type" evidence="11">
    <location>
        <begin position="5"/>
        <end position="60"/>
    </location>
</feature>
<evidence type="ECO:0000256" key="6">
    <source>
        <dbReference type="ARBA" id="ARBA00023163"/>
    </source>
</evidence>
<dbReference type="InterPro" id="IPR055141">
    <property type="entry name" value="TADA2A_B-like_dom"/>
</dbReference>
<dbReference type="GO" id="GO:0003713">
    <property type="term" value="F:transcription coactivator activity"/>
    <property type="evidence" value="ECO:0007669"/>
    <property type="project" value="InterPro"/>
</dbReference>
<dbReference type="Gene3D" id="3.30.60.90">
    <property type="match status" value="1"/>
</dbReference>
<dbReference type="PANTHER" id="PTHR12374">
    <property type="entry name" value="TRANSCRIPTIONAL ADAPTOR 2 ADA2 -RELATED"/>
    <property type="match status" value="1"/>
</dbReference>
<evidence type="ECO:0000256" key="5">
    <source>
        <dbReference type="ARBA" id="ARBA00023015"/>
    </source>
</evidence>
<keyword evidence="14" id="KW-1185">Reference proteome</keyword>
<dbReference type="GO" id="GO:0005634">
    <property type="term" value="C:nucleus"/>
    <property type="evidence" value="ECO:0007669"/>
    <property type="project" value="UniProtKB-SubCell"/>
</dbReference>
<dbReference type="InterPro" id="IPR056267">
    <property type="entry name" value="Ada2b_C"/>
</dbReference>
<keyword evidence="5 8" id="KW-0805">Transcription regulation</keyword>
<dbReference type="PROSITE" id="PS50090">
    <property type="entry name" value="MYB_LIKE"/>
    <property type="match status" value="1"/>
</dbReference>
<dbReference type="Gene3D" id="1.10.10.10">
    <property type="entry name" value="Winged helix-like DNA-binding domain superfamily/Winged helix DNA-binding domain"/>
    <property type="match status" value="1"/>
</dbReference>
<gene>
    <name evidence="13" type="ORF">RI129_002411</name>
</gene>
<evidence type="ECO:0000259" key="12">
    <source>
        <dbReference type="PROSITE" id="PS51293"/>
    </source>
</evidence>
<dbReference type="SMART" id="SM00291">
    <property type="entry name" value="ZnF_ZZ"/>
    <property type="match status" value="1"/>
</dbReference>
<dbReference type="SMART" id="SM00717">
    <property type="entry name" value="SANT"/>
    <property type="match status" value="1"/>
</dbReference>
<reference evidence="13 14" key="1">
    <citation type="journal article" date="2024" name="Insects">
        <title>An Improved Chromosome-Level Genome Assembly of the Firefly Pyrocoelia pectoralis.</title>
        <authorList>
            <person name="Fu X."/>
            <person name="Meyer-Rochow V.B."/>
            <person name="Ballantyne L."/>
            <person name="Zhu X."/>
        </authorList>
    </citation>
    <scope>NUCLEOTIDE SEQUENCE [LARGE SCALE GENOMIC DNA]</scope>
    <source>
        <strain evidence="13">XCY_ONT2</strain>
    </source>
</reference>
<evidence type="ECO:0000259" key="11">
    <source>
        <dbReference type="PROSITE" id="PS50135"/>
    </source>
</evidence>
<dbReference type="CDD" id="cd00167">
    <property type="entry name" value="SANT"/>
    <property type="match status" value="1"/>
</dbReference>
<dbReference type="GO" id="GO:0003682">
    <property type="term" value="F:chromatin binding"/>
    <property type="evidence" value="ECO:0007669"/>
    <property type="project" value="TreeGrafter"/>
</dbReference>
<evidence type="ECO:0000256" key="2">
    <source>
        <dbReference type="ARBA" id="ARBA00022723"/>
    </source>
</evidence>
<dbReference type="CDD" id="cd02335">
    <property type="entry name" value="ZZ_ADA2"/>
    <property type="match status" value="1"/>
</dbReference>
<dbReference type="InterPro" id="IPR000433">
    <property type="entry name" value="Znf_ZZ"/>
</dbReference>
<sequence length="460" mass="53036">MSDLFAKINCTYCQEEINGLRVQCCICVDFDICLQCFANGAEIGPHRNDHSYKFVDHGAVSIFGGRGNWTGREELQLLDAMELYGFENWDLVSKHIETRTPEEAKDEYISRYLEGNIGKATWAEVANRRPIITDQTPEDRGPLSPLVTARLPPLDVTPEEARQLGYMMHRDDYDREFDMAAEQLVTSLQLNVHEDSNTEIALKLAQVDMYTRRLRERARRKRVVRDYQLVAKFFSTQRKELKKPLTKEQRELRDRMRVFSQFLTAGEHDRLIASIERERELRFRISELLRYRSLGLTTQEEAIHYEQHATFQRQQQLRQNKAGSSGYAVSIQENQFKNGKNEKELGFIDKRFTWLHDTDLEINSYSSNNGSNSSLDNVVQPSVNSLPHGILLSQYEIQLCSSLNLEPVQYTTLKTLIIQDHLVSNRTKPTDSEPSSSDVSIREAVTQYLSMSGWLPGVVV</sequence>
<dbReference type="InterPro" id="IPR043145">
    <property type="entry name" value="Znf_ZZ_sf"/>
</dbReference>
<organism evidence="13 14">
    <name type="scientific">Pyrocoelia pectoralis</name>
    <dbReference type="NCBI Taxonomy" id="417401"/>
    <lineage>
        <taxon>Eukaryota</taxon>
        <taxon>Metazoa</taxon>
        <taxon>Ecdysozoa</taxon>
        <taxon>Arthropoda</taxon>
        <taxon>Hexapoda</taxon>
        <taxon>Insecta</taxon>
        <taxon>Pterygota</taxon>
        <taxon>Neoptera</taxon>
        <taxon>Endopterygota</taxon>
        <taxon>Coleoptera</taxon>
        <taxon>Polyphaga</taxon>
        <taxon>Elateriformia</taxon>
        <taxon>Elateroidea</taxon>
        <taxon>Lampyridae</taxon>
        <taxon>Lampyrinae</taxon>
        <taxon>Pyrocoelia</taxon>
    </lineage>
</organism>
<evidence type="ECO:0000256" key="7">
    <source>
        <dbReference type="ARBA" id="ARBA00023242"/>
    </source>
</evidence>
<accession>A0AAN7VNT3</accession>
<comment type="caution">
    <text evidence="13">The sequence shown here is derived from an EMBL/GenBank/DDBJ whole genome shotgun (WGS) entry which is preliminary data.</text>
</comment>
<keyword evidence="7 8" id="KW-0539">Nucleus</keyword>
<dbReference type="Proteomes" id="UP001329430">
    <property type="component" value="Chromosome 2"/>
</dbReference>
<dbReference type="GO" id="GO:0008270">
    <property type="term" value="F:zinc ion binding"/>
    <property type="evidence" value="ECO:0007669"/>
    <property type="project" value="UniProtKB-KW"/>
</dbReference>
<name>A0AAN7VNT3_9COLE</name>
<dbReference type="Pfam" id="PF00249">
    <property type="entry name" value="Myb_DNA-binding"/>
    <property type="match status" value="1"/>
</dbReference>
<dbReference type="PROSITE" id="PS01357">
    <property type="entry name" value="ZF_ZZ_1"/>
    <property type="match status" value="1"/>
</dbReference>
<dbReference type="InterPro" id="IPR009057">
    <property type="entry name" value="Homeodomain-like_sf"/>
</dbReference>
<dbReference type="GO" id="GO:0006338">
    <property type="term" value="P:chromatin remodeling"/>
    <property type="evidence" value="ECO:0007669"/>
    <property type="project" value="TreeGrafter"/>
</dbReference>
<evidence type="ECO:0000256" key="4">
    <source>
        <dbReference type="ARBA" id="ARBA00022833"/>
    </source>
</evidence>
<dbReference type="Gene3D" id="1.10.10.60">
    <property type="entry name" value="Homeodomain-like"/>
    <property type="match status" value="1"/>
</dbReference>
<proteinExistence type="predicted"/>
<dbReference type="PROSITE" id="PS50135">
    <property type="entry name" value="ZF_ZZ_2"/>
    <property type="match status" value="1"/>
</dbReference>
<dbReference type="Pfam" id="PF25299">
    <property type="entry name" value="ZZ_ADA2"/>
    <property type="match status" value="1"/>
</dbReference>
<dbReference type="EMBL" id="JAVRBK010000002">
    <property type="protein sequence ID" value="KAK5647519.1"/>
    <property type="molecule type" value="Genomic_DNA"/>
</dbReference>
<evidence type="ECO:0000256" key="9">
    <source>
        <dbReference type="PROSITE-ProRule" id="PRU00228"/>
    </source>
</evidence>
<dbReference type="PANTHER" id="PTHR12374:SF63">
    <property type="entry name" value="TRANSCRIPTIONAL ADAPTER 2-BETA"/>
    <property type="match status" value="1"/>
</dbReference>
<keyword evidence="2" id="KW-0479">Metal-binding</keyword>
<evidence type="ECO:0000256" key="1">
    <source>
        <dbReference type="ARBA" id="ARBA00004123"/>
    </source>
</evidence>
<dbReference type="Pfam" id="PF24533">
    <property type="entry name" value="Tri-helical_Ada2b_C"/>
    <property type="match status" value="1"/>
</dbReference>
<keyword evidence="4" id="KW-0862">Zinc</keyword>
<evidence type="ECO:0000256" key="3">
    <source>
        <dbReference type="ARBA" id="ARBA00022771"/>
    </source>
</evidence>
<protein>
    <recommendedName>
        <fullName evidence="8">Transcriptional adapter</fullName>
    </recommendedName>
</protein>
<dbReference type="SUPFAM" id="SSF57850">
    <property type="entry name" value="RING/U-box"/>
    <property type="match status" value="1"/>
</dbReference>